<name>A0A931LRH7_FIMGI</name>
<accession>A0A931LRH7</accession>
<dbReference type="InterPro" id="IPR041698">
    <property type="entry name" value="Methyltransf_25"/>
</dbReference>
<dbReference type="Gene3D" id="3.40.50.150">
    <property type="entry name" value="Vaccinia Virus protein VP39"/>
    <property type="match status" value="1"/>
</dbReference>
<dbReference type="AlphaFoldDB" id="A0A931LRH7"/>
<comment type="caution">
    <text evidence="2">The sequence shown here is derived from an EMBL/GenBank/DDBJ whole genome shotgun (WGS) entry which is preliminary data.</text>
</comment>
<dbReference type="Proteomes" id="UP000727962">
    <property type="component" value="Unassembled WGS sequence"/>
</dbReference>
<dbReference type="EMBL" id="JACOSL010000022">
    <property type="protein sequence ID" value="MBI1756140.1"/>
    <property type="molecule type" value="Genomic_DNA"/>
</dbReference>
<evidence type="ECO:0000313" key="2">
    <source>
        <dbReference type="EMBL" id="MBI1756140.1"/>
    </source>
</evidence>
<gene>
    <name evidence="2" type="ORF">HYR64_03435</name>
</gene>
<protein>
    <submittedName>
        <fullName evidence="2">Methyltransferase domain-containing protein</fullName>
    </submittedName>
</protein>
<evidence type="ECO:0000313" key="3">
    <source>
        <dbReference type="Proteomes" id="UP000727962"/>
    </source>
</evidence>
<feature type="domain" description="Methyltransferase" evidence="1">
    <location>
        <begin position="44"/>
        <end position="138"/>
    </location>
</feature>
<evidence type="ECO:0000259" key="1">
    <source>
        <dbReference type="Pfam" id="PF13649"/>
    </source>
</evidence>
<reference evidence="2" key="1">
    <citation type="submission" date="2020-07" db="EMBL/GenBank/DDBJ databases">
        <title>Huge and variable diversity of episymbiotic CPR bacteria and DPANN archaea in groundwater ecosystems.</title>
        <authorList>
            <person name="He C.Y."/>
            <person name="Keren R."/>
            <person name="Whittaker M."/>
            <person name="Farag I.F."/>
            <person name="Doudna J."/>
            <person name="Cate J.H.D."/>
            <person name="Banfield J.F."/>
        </authorList>
    </citation>
    <scope>NUCLEOTIDE SEQUENCE</scope>
    <source>
        <strain evidence="2">NC_groundwater_17_Pr7_B-0.1um_64_12</strain>
    </source>
</reference>
<keyword evidence="2" id="KW-0489">Methyltransferase</keyword>
<proteinExistence type="predicted"/>
<dbReference type="Pfam" id="PF13649">
    <property type="entry name" value="Methyltransf_25"/>
    <property type="match status" value="1"/>
</dbReference>
<dbReference type="PANTHER" id="PTHR43591">
    <property type="entry name" value="METHYLTRANSFERASE"/>
    <property type="match status" value="1"/>
</dbReference>
<dbReference type="GO" id="GO:0008168">
    <property type="term" value="F:methyltransferase activity"/>
    <property type="evidence" value="ECO:0007669"/>
    <property type="project" value="UniProtKB-KW"/>
</dbReference>
<organism evidence="2 3">
    <name type="scientific">Fimbriimonas ginsengisoli</name>
    <dbReference type="NCBI Taxonomy" id="1005039"/>
    <lineage>
        <taxon>Bacteria</taxon>
        <taxon>Bacillati</taxon>
        <taxon>Armatimonadota</taxon>
        <taxon>Fimbriimonadia</taxon>
        <taxon>Fimbriimonadales</taxon>
        <taxon>Fimbriimonadaceae</taxon>
        <taxon>Fimbriimonas</taxon>
    </lineage>
</organism>
<keyword evidence="2" id="KW-0808">Transferase</keyword>
<dbReference type="CDD" id="cd02440">
    <property type="entry name" value="AdoMet_MTases"/>
    <property type="match status" value="1"/>
</dbReference>
<sequence length="272" mass="29422">MAYSPTAFTGSIPANYHAGLGPVIFQPYAEDIAARFTPKSGVRILELACGTGIVTRCLLDRLPTAGSLVATDLNEDMVDLARQNVGVEPRLSLAQADALALPFDDAGFDVVVMQFGWMFLPDKAKAASEAARVLRAGGQFLMNVWDAPPRNPHIVFTLRDAMEHFFTTDPPRFYETPFGSSALDPIRVELEAAGFDDLCFEVVRKQGPIGDHANFATGLVFGNPLVLELQDRSGPSPEQVHQFIVDALENRLGPAPTRLPLSAIVVSALKSD</sequence>
<dbReference type="GO" id="GO:0032259">
    <property type="term" value="P:methylation"/>
    <property type="evidence" value="ECO:0007669"/>
    <property type="project" value="UniProtKB-KW"/>
</dbReference>
<dbReference type="SUPFAM" id="SSF53335">
    <property type="entry name" value="S-adenosyl-L-methionine-dependent methyltransferases"/>
    <property type="match status" value="1"/>
</dbReference>
<dbReference type="InterPro" id="IPR029063">
    <property type="entry name" value="SAM-dependent_MTases_sf"/>
</dbReference>